<dbReference type="GO" id="GO:0016740">
    <property type="term" value="F:transferase activity"/>
    <property type="evidence" value="ECO:0007669"/>
    <property type="project" value="UniProtKB-KW"/>
</dbReference>
<dbReference type="SUPFAM" id="SSF53098">
    <property type="entry name" value="Ribonuclease H-like"/>
    <property type="match status" value="1"/>
</dbReference>
<dbReference type="GO" id="GO:0003676">
    <property type="term" value="F:nucleic acid binding"/>
    <property type="evidence" value="ECO:0007669"/>
    <property type="project" value="InterPro"/>
</dbReference>
<evidence type="ECO:0000259" key="1">
    <source>
        <dbReference type="Pfam" id="PF13456"/>
    </source>
</evidence>
<dbReference type="OrthoDB" id="1001083at2759"/>
<dbReference type="EMBL" id="SMMG02000009">
    <property type="protein sequence ID" value="KAA3461445.1"/>
    <property type="molecule type" value="Genomic_DNA"/>
</dbReference>
<dbReference type="GO" id="GO:0004523">
    <property type="term" value="F:RNA-DNA hybrid ribonuclease activity"/>
    <property type="evidence" value="ECO:0007669"/>
    <property type="project" value="InterPro"/>
</dbReference>
<dbReference type="InterPro" id="IPR044730">
    <property type="entry name" value="RNase_H-like_dom_plant"/>
</dbReference>
<protein>
    <submittedName>
        <fullName evidence="2">Polynucleotidyl transferase, Ribonuclease H fold</fullName>
    </submittedName>
</protein>
<sequence>MEASIGTNPLLVWNSIWCAKGLLGSGLKWSIGFGTLVSIWQDYWLPGNDQQLINTDKVAGIDWVSDLILQNPNRWNNDIIYSIFVKAEADQIVCESSTHAVRDCLSAAQVWSKLNIQWPNSMTNSNFKEWLSWLLENSDSDRKGEIAIAIWALWGFGLEYRGCALNLKHPKPKPMVKWVPPPQGWVKVNVDAGIFVTKNRTVLGFIIRNEEGFIMGSGFKGHHLTRLVMIAEAMTVLHGFQFALDLGFTKVILESDSRLIVQNIQQISNRTSHAMAVERLQNEADLLWVEDAPLKVVEVVVSDRRSSRPP</sequence>
<reference evidence="3" key="1">
    <citation type="journal article" date="2019" name="Plant Biotechnol. J.">
        <title>Genome sequencing of the Australian wild diploid species Gossypium australe highlights disease resistance and delayed gland morphogenesis.</title>
        <authorList>
            <person name="Cai Y."/>
            <person name="Cai X."/>
            <person name="Wang Q."/>
            <person name="Wang P."/>
            <person name="Zhang Y."/>
            <person name="Cai C."/>
            <person name="Xu Y."/>
            <person name="Wang K."/>
            <person name="Zhou Z."/>
            <person name="Wang C."/>
            <person name="Geng S."/>
            <person name="Li B."/>
            <person name="Dong Q."/>
            <person name="Hou Y."/>
            <person name="Wang H."/>
            <person name="Ai P."/>
            <person name="Liu Z."/>
            <person name="Yi F."/>
            <person name="Sun M."/>
            <person name="An G."/>
            <person name="Cheng J."/>
            <person name="Zhang Y."/>
            <person name="Shi Q."/>
            <person name="Xie Y."/>
            <person name="Shi X."/>
            <person name="Chang Y."/>
            <person name="Huang F."/>
            <person name="Chen Y."/>
            <person name="Hong S."/>
            <person name="Mi L."/>
            <person name="Sun Q."/>
            <person name="Zhang L."/>
            <person name="Zhou B."/>
            <person name="Peng R."/>
            <person name="Zhang X."/>
            <person name="Liu F."/>
        </authorList>
    </citation>
    <scope>NUCLEOTIDE SEQUENCE [LARGE SCALE GENOMIC DNA]</scope>
    <source>
        <strain evidence="3">cv. PA1801</strain>
    </source>
</reference>
<proteinExistence type="predicted"/>
<dbReference type="InterPro" id="IPR002156">
    <property type="entry name" value="RNaseH_domain"/>
</dbReference>
<organism evidence="2 3">
    <name type="scientific">Gossypium australe</name>
    <dbReference type="NCBI Taxonomy" id="47621"/>
    <lineage>
        <taxon>Eukaryota</taxon>
        <taxon>Viridiplantae</taxon>
        <taxon>Streptophyta</taxon>
        <taxon>Embryophyta</taxon>
        <taxon>Tracheophyta</taxon>
        <taxon>Spermatophyta</taxon>
        <taxon>Magnoliopsida</taxon>
        <taxon>eudicotyledons</taxon>
        <taxon>Gunneridae</taxon>
        <taxon>Pentapetalae</taxon>
        <taxon>rosids</taxon>
        <taxon>malvids</taxon>
        <taxon>Malvales</taxon>
        <taxon>Malvaceae</taxon>
        <taxon>Malvoideae</taxon>
        <taxon>Gossypium</taxon>
    </lineage>
</organism>
<keyword evidence="3" id="KW-1185">Reference proteome</keyword>
<dbReference type="CDD" id="cd06222">
    <property type="entry name" value="RNase_H_like"/>
    <property type="match status" value="1"/>
</dbReference>
<accession>A0A5B6UZS6</accession>
<feature type="domain" description="RNase H type-1" evidence="1">
    <location>
        <begin position="189"/>
        <end position="274"/>
    </location>
</feature>
<gene>
    <name evidence="2" type="ORF">EPI10_028016</name>
</gene>
<dbReference type="AlphaFoldDB" id="A0A5B6UZS6"/>
<dbReference type="Pfam" id="PF13456">
    <property type="entry name" value="RVT_3"/>
    <property type="match status" value="1"/>
</dbReference>
<evidence type="ECO:0000313" key="2">
    <source>
        <dbReference type="EMBL" id="KAA3461445.1"/>
    </source>
</evidence>
<dbReference type="InterPro" id="IPR052929">
    <property type="entry name" value="RNase_H-like_EbsB-rel"/>
</dbReference>
<dbReference type="PANTHER" id="PTHR47074">
    <property type="entry name" value="BNAC02G40300D PROTEIN"/>
    <property type="match status" value="1"/>
</dbReference>
<dbReference type="InterPro" id="IPR012337">
    <property type="entry name" value="RNaseH-like_sf"/>
</dbReference>
<dbReference type="Gene3D" id="3.30.420.10">
    <property type="entry name" value="Ribonuclease H-like superfamily/Ribonuclease H"/>
    <property type="match status" value="1"/>
</dbReference>
<keyword evidence="2" id="KW-0808">Transferase</keyword>
<name>A0A5B6UZS6_9ROSI</name>
<dbReference type="InterPro" id="IPR036397">
    <property type="entry name" value="RNaseH_sf"/>
</dbReference>
<dbReference type="Proteomes" id="UP000325315">
    <property type="component" value="Unassembled WGS sequence"/>
</dbReference>
<dbReference type="PANTHER" id="PTHR47074:SF61">
    <property type="entry name" value="RNASE H TYPE-1 DOMAIN-CONTAINING PROTEIN"/>
    <property type="match status" value="1"/>
</dbReference>
<evidence type="ECO:0000313" key="3">
    <source>
        <dbReference type="Proteomes" id="UP000325315"/>
    </source>
</evidence>
<comment type="caution">
    <text evidence="2">The sequence shown here is derived from an EMBL/GenBank/DDBJ whole genome shotgun (WGS) entry which is preliminary data.</text>
</comment>